<evidence type="ECO:0000313" key="5">
    <source>
        <dbReference type="EMBL" id="MFC6440450.1"/>
    </source>
</evidence>
<evidence type="ECO:0000259" key="4">
    <source>
        <dbReference type="PROSITE" id="PS51176"/>
    </source>
</evidence>
<dbReference type="PANTHER" id="PTHR21363:SF0">
    <property type="entry name" value="PREPHENATE DEHYDROGENASE [NADP(+)]"/>
    <property type="match status" value="1"/>
</dbReference>
<dbReference type="InterPro" id="IPR008244">
    <property type="entry name" value="Chor_mut/prephenate_DH_T"/>
</dbReference>
<dbReference type="InterPro" id="IPR002701">
    <property type="entry name" value="CM_II_prokaryot"/>
</dbReference>
<dbReference type="Pfam" id="PF01817">
    <property type="entry name" value="CM_2"/>
    <property type="match status" value="1"/>
</dbReference>
<dbReference type="InterPro" id="IPR046826">
    <property type="entry name" value="PDH_N"/>
</dbReference>
<dbReference type="Pfam" id="PF20463">
    <property type="entry name" value="PDH_C"/>
    <property type="match status" value="1"/>
</dbReference>
<dbReference type="SUPFAM" id="SSF51735">
    <property type="entry name" value="NAD(P)-binding Rossmann-fold domains"/>
    <property type="match status" value="1"/>
</dbReference>
<dbReference type="PROSITE" id="PS51176">
    <property type="entry name" value="PDH_ADH"/>
    <property type="match status" value="1"/>
</dbReference>
<dbReference type="InterPro" id="IPR046825">
    <property type="entry name" value="PDH_C"/>
</dbReference>
<dbReference type="Gene3D" id="1.10.3660.10">
    <property type="entry name" value="6-phosphogluconate dehydrogenase C-terminal like domain"/>
    <property type="match status" value="1"/>
</dbReference>
<reference evidence="6" key="1">
    <citation type="journal article" date="2019" name="Int. J. Syst. Evol. Microbiol.">
        <title>The Global Catalogue of Microorganisms (GCM) 10K type strain sequencing project: providing services to taxonomists for standard genome sequencing and annotation.</title>
        <authorList>
            <consortium name="The Broad Institute Genomics Platform"/>
            <consortium name="The Broad Institute Genome Sequencing Center for Infectious Disease"/>
            <person name="Wu L."/>
            <person name="Ma J."/>
        </authorList>
    </citation>
    <scope>NUCLEOTIDE SEQUENCE [LARGE SCALE GENOMIC DNA]</scope>
    <source>
        <strain evidence="6">CGMCC 1.16031</strain>
    </source>
</reference>
<keyword evidence="6" id="KW-1185">Reference proteome</keyword>
<keyword evidence="2" id="KW-0520">NAD</keyword>
<accession>A0ABW1XNW0</accession>
<dbReference type="Gene3D" id="3.40.50.720">
    <property type="entry name" value="NAD(P)-binding Rossmann-like Domain"/>
    <property type="match status" value="1"/>
</dbReference>
<dbReference type="InterPro" id="IPR050812">
    <property type="entry name" value="Preph/Arog_dehydrog"/>
</dbReference>
<feature type="domain" description="Chorismate mutase" evidence="3">
    <location>
        <begin position="1"/>
        <end position="92"/>
    </location>
</feature>
<evidence type="ECO:0000259" key="3">
    <source>
        <dbReference type="PROSITE" id="PS51168"/>
    </source>
</evidence>
<keyword evidence="1 2" id="KW-0560">Oxidoreductase</keyword>
<comment type="pathway">
    <text evidence="2">Metabolic intermediate biosynthesis; prephenate biosynthesis; prephenate from chorismate: step 1/1.</text>
</comment>
<keyword evidence="2 5" id="KW-0413">Isomerase</keyword>
<dbReference type="Proteomes" id="UP001596364">
    <property type="component" value="Unassembled WGS sequence"/>
</dbReference>
<name>A0ABW1XNW0_9ALTE</name>
<protein>
    <recommendedName>
        <fullName evidence="2">T-protein</fullName>
    </recommendedName>
</protein>
<dbReference type="Gene3D" id="1.20.59.10">
    <property type="entry name" value="Chorismate mutase"/>
    <property type="match status" value="1"/>
</dbReference>
<dbReference type="InterPro" id="IPR003099">
    <property type="entry name" value="Prephen_DH"/>
</dbReference>
<comment type="caution">
    <text evidence="5">The sequence shown here is derived from an EMBL/GenBank/DDBJ whole genome shotgun (WGS) entry which is preliminary data.</text>
</comment>
<dbReference type="GO" id="GO:0008977">
    <property type="term" value="F:prephenate dehydrogenase (NAD+) activity"/>
    <property type="evidence" value="ECO:0007669"/>
    <property type="project" value="UniProtKB-EC"/>
</dbReference>
<comment type="pathway">
    <text evidence="2">Amino-acid biosynthesis; L-tyrosine biosynthesis; (4-hydroxyphenyl)pyruvate from prephenate (NAD(+) route): step 1/1.</text>
</comment>
<dbReference type="NCBIfam" id="NF008400">
    <property type="entry name" value="PRK11199.1"/>
    <property type="match status" value="1"/>
</dbReference>
<dbReference type="InterPro" id="IPR036291">
    <property type="entry name" value="NAD(P)-bd_dom_sf"/>
</dbReference>
<evidence type="ECO:0000256" key="2">
    <source>
        <dbReference type="PIRNR" id="PIRNR001499"/>
    </source>
</evidence>
<proteinExistence type="predicted"/>
<keyword evidence="2" id="KW-0057">Aromatic amino acid biosynthesis</keyword>
<dbReference type="PROSITE" id="PS51168">
    <property type="entry name" value="CHORISMATE_MUT_2"/>
    <property type="match status" value="1"/>
</dbReference>
<dbReference type="PANTHER" id="PTHR21363">
    <property type="entry name" value="PREPHENATE DEHYDROGENASE"/>
    <property type="match status" value="1"/>
</dbReference>
<keyword evidence="2" id="KW-0963">Cytoplasm</keyword>
<dbReference type="Pfam" id="PF02153">
    <property type="entry name" value="PDH_N"/>
    <property type="match status" value="1"/>
</dbReference>
<gene>
    <name evidence="5" type="primary">tyrA</name>
    <name evidence="5" type="ORF">ACFP85_09865</name>
</gene>
<dbReference type="SMART" id="SM00830">
    <property type="entry name" value="CM_2"/>
    <property type="match status" value="1"/>
</dbReference>
<dbReference type="PIRSF" id="PIRSF001499">
    <property type="entry name" value="Chor_mut_pdh_Tpr"/>
    <property type="match status" value="1"/>
</dbReference>
<sequence length="374" mass="42102">MTLSEDATALLEQRRQLDGQLFELLAKRMHVSYQLAKQQCQEGHPVYVASQDRAIVTEMVAFAKNAGLNPEFAEDLAKRIQRETYQDSDTYFVRINPDINKIVVVGGAGALGQVFVRLFEHSNYHVSVLEADDWPRADDILHDADLVLVAVPIKLTEQVIARLSNLPPACILADVTSTKHAPLQAMLAAHQGPVVGLHPMFGPDVGSLAKQVIVVCDGRYPEIYEWLIQQMQIWGAKVIHSSPENHDHAMAFIQVMRHFSSFVYGMHLSEENPLLEQLIAFSSPIYRLELAMVGRLFAQSPQLYADIIFGSVEGKALLQRFSQRYQQALTMVERGDKQAFIHQFEEIAEWFGDYAKTCLVQSKKLLLKADDDRG</sequence>
<evidence type="ECO:0000313" key="6">
    <source>
        <dbReference type="Proteomes" id="UP001596364"/>
    </source>
</evidence>
<feature type="domain" description="Prephenate/arogenate dehydrogenase" evidence="4">
    <location>
        <begin position="100"/>
        <end position="362"/>
    </location>
</feature>
<comment type="subcellular location">
    <subcellularLocation>
        <location evidence="2">Cytoplasm</location>
    </subcellularLocation>
</comment>
<dbReference type="SUPFAM" id="SSF48600">
    <property type="entry name" value="Chorismate mutase II"/>
    <property type="match status" value="1"/>
</dbReference>
<organism evidence="5 6">
    <name type="scientific">Pseudobowmanella zhangzhouensis</name>
    <dbReference type="NCBI Taxonomy" id="1537679"/>
    <lineage>
        <taxon>Bacteria</taxon>
        <taxon>Pseudomonadati</taxon>
        <taxon>Pseudomonadota</taxon>
        <taxon>Gammaproteobacteria</taxon>
        <taxon>Alteromonadales</taxon>
        <taxon>Alteromonadaceae</taxon>
    </lineage>
</organism>
<dbReference type="RefSeq" id="WP_131258247.1">
    <property type="nucleotide sequence ID" value="NZ_JBHSUS010000001.1"/>
</dbReference>
<keyword evidence="2" id="KW-0028">Amino-acid biosynthesis</keyword>
<dbReference type="SUPFAM" id="SSF48179">
    <property type="entry name" value="6-phosphogluconate dehydrogenase C-terminal domain-like"/>
    <property type="match status" value="1"/>
</dbReference>
<dbReference type="GO" id="GO:0004106">
    <property type="term" value="F:chorismate mutase activity"/>
    <property type="evidence" value="ECO:0007669"/>
    <property type="project" value="UniProtKB-EC"/>
</dbReference>
<dbReference type="InterPro" id="IPR036979">
    <property type="entry name" value="CM_dom_sf"/>
</dbReference>
<keyword evidence="2" id="KW-0827">Tyrosine biosynthesis</keyword>
<dbReference type="EMBL" id="JBHSUS010000001">
    <property type="protein sequence ID" value="MFC6440450.1"/>
    <property type="molecule type" value="Genomic_DNA"/>
</dbReference>
<evidence type="ECO:0000256" key="1">
    <source>
        <dbReference type="ARBA" id="ARBA00023002"/>
    </source>
</evidence>
<dbReference type="InterPro" id="IPR036263">
    <property type="entry name" value="Chorismate_II_sf"/>
</dbReference>
<dbReference type="InterPro" id="IPR008927">
    <property type="entry name" value="6-PGluconate_DH-like_C_sf"/>
</dbReference>